<evidence type="ECO:0000256" key="8">
    <source>
        <dbReference type="ARBA" id="ARBA00035655"/>
    </source>
</evidence>
<evidence type="ECO:0000313" key="11">
    <source>
        <dbReference type="Proteomes" id="UP000198914"/>
    </source>
</evidence>
<evidence type="ECO:0000256" key="9">
    <source>
        <dbReference type="SAM" id="Phobius"/>
    </source>
</evidence>
<dbReference type="PANTHER" id="PTHR30574">
    <property type="entry name" value="INNER MEMBRANE PROTEIN YEDE"/>
    <property type="match status" value="1"/>
</dbReference>
<dbReference type="RefSeq" id="WP_092646832.1">
    <property type="nucleotide sequence ID" value="NZ_FNPX01000013.1"/>
</dbReference>
<evidence type="ECO:0000256" key="6">
    <source>
        <dbReference type="ARBA" id="ARBA00022989"/>
    </source>
</evidence>
<dbReference type="PANTHER" id="PTHR30574:SF1">
    <property type="entry name" value="SULPHUR TRANSPORT DOMAIN-CONTAINING PROTEIN"/>
    <property type="match status" value="1"/>
</dbReference>
<dbReference type="Pfam" id="PF04143">
    <property type="entry name" value="Sulf_transp"/>
    <property type="match status" value="1"/>
</dbReference>
<feature type="transmembrane region" description="Helical" evidence="9">
    <location>
        <begin position="12"/>
        <end position="43"/>
    </location>
</feature>
<evidence type="ECO:0000256" key="1">
    <source>
        <dbReference type="ARBA" id="ARBA00004429"/>
    </source>
</evidence>
<keyword evidence="3" id="KW-1003">Cell membrane</keyword>
<dbReference type="GO" id="GO:0005886">
    <property type="term" value="C:plasma membrane"/>
    <property type="evidence" value="ECO:0007669"/>
    <property type="project" value="UniProtKB-SubCell"/>
</dbReference>
<keyword evidence="2" id="KW-0813">Transport</keyword>
<evidence type="ECO:0000256" key="4">
    <source>
        <dbReference type="ARBA" id="ARBA00022519"/>
    </source>
</evidence>
<dbReference type="InterPro" id="IPR007272">
    <property type="entry name" value="Sulf_transp_TsuA/YedE"/>
</dbReference>
<dbReference type="STRING" id="1244108.SAMN05444004_11350"/>
<gene>
    <name evidence="10" type="ORF">SAMN05444004_11350</name>
</gene>
<dbReference type="OrthoDB" id="9814020at2"/>
<keyword evidence="5 9" id="KW-0812">Transmembrane</keyword>
<evidence type="ECO:0000256" key="5">
    <source>
        <dbReference type="ARBA" id="ARBA00022692"/>
    </source>
</evidence>
<feature type="transmembrane region" description="Helical" evidence="9">
    <location>
        <begin position="86"/>
        <end position="108"/>
    </location>
</feature>
<feature type="transmembrane region" description="Helical" evidence="9">
    <location>
        <begin position="120"/>
        <end position="141"/>
    </location>
</feature>
<evidence type="ECO:0000256" key="3">
    <source>
        <dbReference type="ARBA" id="ARBA00022475"/>
    </source>
</evidence>
<keyword evidence="7 9" id="KW-0472">Membrane</keyword>
<keyword evidence="6 9" id="KW-1133">Transmembrane helix</keyword>
<protein>
    <submittedName>
        <fullName evidence="10">Uncharacterized protein</fullName>
    </submittedName>
</protein>
<accession>A0A1H3SQY2</accession>
<comment type="similarity">
    <text evidence="8">Belongs to the TsuA/YedE (TC 9.B.102) family.</text>
</comment>
<evidence type="ECO:0000256" key="7">
    <source>
        <dbReference type="ARBA" id="ARBA00023136"/>
    </source>
</evidence>
<dbReference type="Proteomes" id="UP000198914">
    <property type="component" value="Unassembled WGS sequence"/>
</dbReference>
<dbReference type="AlphaFoldDB" id="A0A1H3SQY2"/>
<sequence length="143" mass="14508">METLFTPVQSLLGGALIGLAAVMLMGLMGRIMGATGILAGIVAPSNRSEWTWRTVLLIGMVSGPAAVLLMTGAMPPVQVPVTTPMLILGGLTVGIGVTFGSGCTSGHGVCGMARLSPRSIVATVTFMIATAVTVYVIRHVIAG</sequence>
<dbReference type="EMBL" id="FNPX01000013">
    <property type="protein sequence ID" value="SDZ40493.1"/>
    <property type="molecule type" value="Genomic_DNA"/>
</dbReference>
<proteinExistence type="inferred from homology"/>
<name>A0A1H3SQY2_9RHOB</name>
<evidence type="ECO:0000313" key="10">
    <source>
        <dbReference type="EMBL" id="SDZ40493.1"/>
    </source>
</evidence>
<evidence type="ECO:0000256" key="2">
    <source>
        <dbReference type="ARBA" id="ARBA00022448"/>
    </source>
</evidence>
<comment type="subcellular location">
    <subcellularLocation>
        <location evidence="1">Cell inner membrane</location>
        <topology evidence="1">Multi-pass membrane protein</topology>
    </subcellularLocation>
</comment>
<reference evidence="11" key="1">
    <citation type="submission" date="2016-10" db="EMBL/GenBank/DDBJ databases">
        <authorList>
            <person name="Varghese N."/>
            <person name="Submissions S."/>
        </authorList>
    </citation>
    <scope>NUCLEOTIDE SEQUENCE [LARGE SCALE GENOMIC DNA]</scope>
    <source>
        <strain evidence="11">DSM 100420</strain>
    </source>
</reference>
<keyword evidence="11" id="KW-1185">Reference proteome</keyword>
<feature type="transmembrane region" description="Helical" evidence="9">
    <location>
        <begin position="55"/>
        <end position="74"/>
    </location>
</feature>
<keyword evidence="4" id="KW-0997">Cell inner membrane</keyword>
<organism evidence="10 11">
    <name type="scientific">Jannaschia faecimaris</name>
    <dbReference type="NCBI Taxonomy" id="1244108"/>
    <lineage>
        <taxon>Bacteria</taxon>
        <taxon>Pseudomonadati</taxon>
        <taxon>Pseudomonadota</taxon>
        <taxon>Alphaproteobacteria</taxon>
        <taxon>Rhodobacterales</taxon>
        <taxon>Roseobacteraceae</taxon>
        <taxon>Jannaschia</taxon>
    </lineage>
</organism>